<dbReference type="Gene3D" id="3.40.350.10">
    <property type="entry name" value="Creatinase/prolidase N-terminal domain"/>
    <property type="match status" value="1"/>
</dbReference>
<dbReference type="RefSeq" id="WP_132690817.1">
    <property type="nucleotide sequence ID" value="NZ_SKBU01000015.1"/>
</dbReference>
<dbReference type="OrthoDB" id="9806388at2"/>
<dbReference type="InterPro" id="IPR036005">
    <property type="entry name" value="Creatinase/aminopeptidase-like"/>
</dbReference>
<organism evidence="3 4">
    <name type="scientific">Rubrobacter taiwanensis</name>
    <dbReference type="NCBI Taxonomy" id="185139"/>
    <lineage>
        <taxon>Bacteria</taxon>
        <taxon>Bacillati</taxon>
        <taxon>Actinomycetota</taxon>
        <taxon>Rubrobacteria</taxon>
        <taxon>Rubrobacterales</taxon>
        <taxon>Rubrobacteraceae</taxon>
        <taxon>Rubrobacter</taxon>
    </lineage>
</organism>
<evidence type="ECO:0000259" key="2">
    <source>
        <dbReference type="Pfam" id="PF01321"/>
    </source>
</evidence>
<name>A0A4R1BHJ7_9ACTN</name>
<protein>
    <submittedName>
        <fullName evidence="3">Aminopeptidase P family protein</fullName>
    </submittedName>
</protein>
<dbReference type="AlphaFoldDB" id="A0A4R1BHJ7"/>
<dbReference type="Proteomes" id="UP000295244">
    <property type="component" value="Unassembled WGS sequence"/>
</dbReference>
<gene>
    <name evidence="3" type="ORF">E0L93_08220</name>
</gene>
<dbReference type="InterPro" id="IPR000587">
    <property type="entry name" value="Creatinase_N"/>
</dbReference>
<evidence type="ECO:0000313" key="4">
    <source>
        <dbReference type="Proteomes" id="UP000295244"/>
    </source>
</evidence>
<dbReference type="InterPro" id="IPR029149">
    <property type="entry name" value="Creatin/AminoP/Spt16_N"/>
</dbReference>
<dbReference type="Gene3D" id="3.90.230.10">
    <property type="entry name" value="Creatinase/methionine aminopeptidase superfamily"/>
    <property type="match status" value="1"/>
</dbReference>
<evidence type="ECO:0000259" key="1">
    <source>
        <dbReference type="Pfam" id="PF00557"/>
    </source>
</evidence>
<accession>A0A4R1BHJ7</accession>
<dbReference type="Pfam" id="PF01321">
    <property type="entry name" value="Creatinase_N"/>
    <property type="match status" value="1"/>
</dbReference>
<keyword evidence="3" id="KW-0378">Hydrolase</keyword>
<keyword evidence="4" id="KW-1185">Reference proteome</keyword>
<keyword evidence="3" id="KW-0645">Protease</keyword>
<dbReference type="SUPFAM" id="SSF55920">
    <property type="entry name" value="Creatinase/aminopeptidase"/>
    <property type="match status" value="1"/>
</dbReference>
<reference evidence="3 4" key="1">
    <citation type="submission" date="2019-03" db="EMBL/GenBank/DDBJ databases">
        <title>Whole genome sequence of a novel Rubrobacter taiwanensis strain, isolated from Yellowstone National Park.</title>
        <authorList>
            <person name="Freed S."/>
            <person name="Ramaley R.F."/>
            <person name="Kyndt J.A."/>
        </authorList>
    </citation>
    <scope>NUCLEOTIDE SEQUENCE [LARGE SCALE GENOMIC DNA]</scope>
    <source>
        <strain evidence="3 4">Yellowstone</strain>
    </source>
</reference>
<feature type="domain" description="Creatinase N-terminal" evidence="2">
    <location>
        <begin position="10"/>
        <end position="134"/>
    </location>
</feature>
<dbReference type="SUPFAM" id="SSF53092">
    <property type="entry name" value="Creatinase/prolidase N-terminal domain"/>
    <property type="match status" value="1"/>
</dbReference>
<sequence>MGLEERYRRRIDSVRNALRERGLEALWVEPSVGLFYLTGLEPVSMERLFGLVVPASGELRLVVPLLLRDECGHVAAPIVWDDAEGPEEAARSALKGVSRLCVQGSLPAWALFLLQKVCPDLRIEQDPGILAGLRELKDAGEVELLRKSGAVTDEVVKWAGTLPLGELTELELAGRIQARYLELGYRPTPEPLIASGPNAAMPHYTGGDVRIRPDRPLLMDFGCAVDGYWSDITRLYFPREPDPEVKAAYELVCEAYDAAFAAIEPGISCEEVDRAARRVIEEAGYGENFLHRTGHGLGLEMHEPPYIRSGNRRPLEVGHVFSVEPGIYVRGKFGVRYENIVYLGPEGPEPLNRSPRRHYFRGEV</sequence>
<dbReference type="Pfam" id="PF00557">
    <property type="entry name" value="Peptidase_M24"/>
    <property type="match status" value="1"/>
</dbReference>
<dbReference type="InterPro" id="IPR050659">
    <property type="entry name" value="Peptidase_M24B"/>
</dbReference>
<dbReference type="PANTHER" id="PTHR46112:SF3">
    <property type="entry name" value="AMINOPEPTIDASE YPDF"/>
    <property type="match status" value="1"/>
</dbReference>
<dbReference type="PANTHER" id="PTHR46112">
    <property type="entry name" value="AMINOPEPTIDASE"/>
    <property type="match status" value="1"/>
</dbReference>
<proteinExistence type="predicted"/>
<dbReference type="InterPro" id="IPR000994">
    <property type="entry name" value="Pept_M24"/>
</dbReference>
<dbReference type="GO" id="GO:0004177">
    <property type="term" value="F:aminopeptidase activity"/>
    <property type="evidence" value="ECO:0007669"/>
    <property type="project" value="UniProtKB-KW"/>
</dbReference>
<keyword evidence="3" id="KW-0031">Aminopeptidase</keyword>
<comment type="caution">
    <text evidence="3">The sequence shown here is derived from an EMBL/GenBank/DDBJ whole genome shotgun (WGS) entry which is preliminary data.</text>
</comment>
<feature type="domain" description="Peptidase M24" evidence="1">
    <location>
        <begin position="143"/>
        <end position="343"/>
    </location>
</feature>
<dbReference type="EMBL" id="SKBU01000015">
    <property type="protein sequence ID" value="TCJ16709.1"/>
    <property type="molecule type" value="Genomic_DNA"/>
</dbReference>
<evidence type="ECO:0000313" key="3">
    <source>
        <dbReference type="EMBL" id="TCJ16709.1"/>
    </source>
</evidence>